<dbReference type="Gene3D" id="3.10.450.160">
    <property type="entry name" value="inner membrane protein cigr"/>
    <property type="match status" value="1"/>
</dbReference>
<protein>
    <submittedName>
        <fullName evidence="2">Conserved protein</fullName>
    </submittedName>
</protein>
<evidence type="ECO:0000313" key="3">
    <source>
        <dbReference type="Proteomes" id="UP000028702"/>
    </source>
</evidence>
<reference evidence="2 3" key="1">
    <citation type="submission" date="2014-07" db="EMBL/GenBank/DDBJ databases">
        <title>Tepidicaulis marinum gen. nov., sp. nov., a novel marine bacterium denitrifying nitrate to nitrous oxide strictly under microaerobic conditions.</title>
        <authorList>
            <person name="Takeuchi M."/>
            <person name="Yamagishi T."/>
            <person name="Kamagata Y."/>
            <person name="Oshima K."/>
            <person name="Hattori M."/>
            <person name="Katayama T."/>
            <person name="Hanada S."/>
            <person name="Tamaki H."/>
            <person name="Marumo K."/>
            <person name="Maeda H."/>
            <person name="Nedachi M."/>
            <person name="Iwasaki W."/>
            <person name="Suwa Y."/>
            <person name="Sakata S."/>
        </authorList>
    </citation>
    <scope>NUCLEOTIDE SEQUENCE [LARGE SCALE GENOMIC DNA]</scope>
    <source>
        <strain evidence="2 3">MA2</strain>
    </source>
</reference>
<dbReference type="NCBIfam" id="NF040487">
    <property type="entry name" value="T3SS_CigR_fam"/>
    <property type="match status" value="1"/>
</dbReference>
<dbReference type="EMBL" id="BBIO01000003">
    <property type="protein sequence ID" value="GAK44470.1"/>
    <property type="molecule type" value="Genomic_DNA"/>
</dbReference>
<accession>A0A081B8V2</accession>
<sequence length="173" mass="18558">MNKLREFPMTRRTARPGCSGRPEKPVSFLRAFFGPRLLLAVVLGFSAGPAMAKSDKAPGHAGPPGHAKQGAEGSGDVDLGLHAEIRFGVNETEIIRDYFGRHGMTSKPLPPGIAKNLARGKPLPPGIAKRYLPQDLQLRLPVYEGYERLIVGDDVLLVAAATGIIVDILSDVL</sequence>
<keyword evidence="3" id="KW-1185">Reference proteome</keyword>
<proteinExistence type="predicted"/>
<dbReference type="eggNOG" id="COG5455">
    <property type="taxonomic scope" value="Bacteria"/>
</dbReference>
<feature type="region of interest" description="Disordered" evidence="1">
    <location>
        <begin position="52"/>
        <end position="74"/>
    </location>
</feature>
<name>A0A081B8V2_9HYPH</name>
<gene>
    <name evidence="2" type="ORF">M2A_0969</name>
</gene>
<dbReference type="AlphaFoldDB" id="A0A081B8V2"/>
<feature type="region of interest" description="Disordered" evidence="1">
    <location>
        <begin position="1"/>
        <end position="21"/>
    </location>
</feature>
<organism evidence="2 3">
    <name type="scientific">Tepidicaulis marinus</name>
    <dbReference type="NCBI Taxonomy" id="1333998"/>
    <lineage>
        <taxon>Bacteria</taxon>
        <taxon>Pseudomonadati</taxon>
        <taxon>Pseudomonadota</taxon>
        <taxon>Alphaproteobacteria</taxon>
        <taxon>Hyphomicrobiales</taxon>
        <taxon>Parvibaculaceae</taxon>
        <taxon>Tepidicaulis</taxon>
    </lineage>
</organism>
<evidence type="ECO:0000313" key="2">
    <source>
        <dbReference type="EMBL" id="GAK44470.1"/>
    </source>
</evidence>
<dbReference type="STRING" id="1333998.M2A_0969"/>
<comment type="caution">
    <text evidence="2">The sequence shown here is derived from an EMBL/GenBank/DDBJ whole genome shotgun (WGS) entry which is preliminary data.</text>
</comment>
<evidence type="ECO:0000256" key="1">
    <source>
        <dbReference type="SAM" id="MobiDB-lite"/>
    </source>
</evidence>
<dbReference type="Proteomes" id="UP000028702">
    <property type="component" value="Unassembled WGS sequence"/>
</dbReference>